<comment type="caution">
    <text evidence="2">The sequence shown here is derived from an EMBL/GenBank/DDBJ whole genome shotgun (WGS) entry which is preliminary data.</text>
</comment>
<dbReference type="AlphaFoldDB" id="A0A1E5GV05"/>
<dbReference type="Proteomes" id="UP000094764">
    <property type="component" value="Unassembled WGS sequence"/>
</dbReference>
<keyword evidence="1" id="KW-0472">Membrane</keyword>
<dbReference type="STRING" id="903983.BCR23_06390"/>
<feature type="transmembrane region" description="Helical" evidence="1">
    <location>
        <begin position="38"/>
        <end position="60"/>
    </location>
</feature>
<proteinExistence type="predicted"/>
<gene>
    <name evidence="2" type="ORF">BCR23_06390</name>
</gene>
<accession>A0A1E5GV05</accession>
<evidence type="ECO:0000256" key="1">
    <source>
        <dbReference type="SAM" id="Phobius"/>
    </source>
</evidence>
<reference evidence="3" key="1">
    <citation type="submission" date="2016-09" db="EMBL/GenBank/DDBJ databases">
        <authorList>
            <person name="Gulvik C.A."/>
        </authorList>
    </citation>
    <scope>NUCLEOTIDE SEQUENCE [LARGE SCALE GENOMIC DNA]</scope>
    <source>
        <strain evidence="3">LMG 26306</strain>
    </source>
</reference>
<evidence type="ECO:0000313" key="2">
    <source>
        <dbReference type="EMBL" id="OEG16534.1"/>
    </source>
</evidence>
<organism evidence="2 3">
    <name type="scientific">Enterococcus quebecensis</name>
    <dbReference type="NCBI Taxonomy" id="903983"/>
    <lineage>
        <taxon>Bacteria</taxon>
        <taxon>Bacillati</taxon>
        <taxon>Bacillota</taxon>
        <taxon>Bacilli</taxon>
        <taxon>Lactobacillales</taxon>
        <taxon>Enterococcaceae</taxon>
        <taxon>Enterococcus</taxon>
    </lineage>
</organism>
<name>A0A1E5GV05_9ENTE</name>
<keyword evidence="3" id="KW-1185">Reference proteome</keyword>
<feature type="transmembrane region" description="Helical" evidence="1">
    <location>
        <begin position="80"/>
        <end position="104"/>
    </location>
</feature>
<sequence>MKFQSFDSLKMVQDVIEDAALALEDTSRKLKDSPLTEVISGAIGIGIGTGIGFAGLWFGGSVVGVSAAGITSGLAAAGGILSGGMVAGIAVLATPAIVLGIGAVSISMKHKKKRLDRAKELLCQKALEKQAEINDALREEIEASKERIDYLLGLSILLESAIKDLKHDLGLE</sequence>
<protein>
    <submittedName>
        <fullName evidence="2">Uncharacterized protein</fullName>
    </submittedName>
</protein>
<keyword evidence="1" id="KW-0812">Transmembrane</keyword>
<keyword evidence="1" id="KW-1133">Transmembrane helix</keyword>
<evidence type="ECO:0000313" key="3">
    <source>
        <dbReference type="Proteomes" id="UP000094764"/>
    </source>
</evidence>
<dbReference type="EMBL" id="MIKB01000013">
    <property type="protein sequence ID" value="OEG16534.1"/>
    <property type="molecule type" value="Genomic_DNA"/>
</dbReference>